<dbReference type="STRING" id="930152.SAMN05216565_101111"/>
<evidence type="ECO:0000256" key="1">
    <source>
        <dbReference type="ARBA" id="ARBA00009018"/>
    </source>
</evidence>
<dbReference type="PANTHER" id="PTHR10695:SF46">
    <property type="entry name" value="BIFUNCTIONAL COENZYME A SYNTHASE-RELATED"/>
    <property type="match status" value="1"/>
</dbReference>
<dbReference type="Gene3D" id="3.40.50.300">
    <property type="entry name" value="P-loop containing nucleotide triphosphate hydrolases"/>
    <property type="match status" value="1"/>
</dbReference>
<comment type="similarity">
    <text evidence="1 5">Belongs to the CoaE family.</text>
</comment>
<dbReference type="FunFam" id="3.40.50.300:FF:000485">
    <property type="entry name" value="Dephospho-CoA kinase CAB5"/>
    <property type="match status" value="1"/>
</dbReference>
<dbReference type="GO" id="GO:0004140">
    <property type="term" value="F:dephospho-CoA kinase activity"/>
    <property type="evidence" value="ECO:0007669"/>
    <property type="project" value="UniProtKB-UniRule"/>
</dbReference>
<keyword evidence="8" id="KW-1185">Reference proteome</keyword>
<keyword evidence="5" id="KW-0963">Cytoplasm</keyword>
<comment type="pathway">
    <text evidence="5">Cofactor biosynthesis; coenzyme A biosynthesis; CoA from (R)-pantothenate: step 5/5.</text>
</comment>
<protein>
    <recommendedName>
        <fullName evidence="5 6">Dephospho-CoA kinase</fullName>
        <ecNumber evidence="5 6">2.7.1.24</ecNumber>
    </recommendedName>
    <alternativeName>
        <fullName evidence="5">Dephosphocoenzyme A kinase</fullName>
    </alternativeName>
</protein>
<comment type="catalytic activity">
    <reaction evidence="5">
        <text>3'-dephospho-CoA + ATP = ADP + CoA + H(+)</text>
        <dbReference type="Rhea" id="RHEA:18245"/>
        <dbReference type="ChEBI" id="CHEBI:15378"/>
        <dbReference type="ChEBI" id="CHEBI:30616"/>
        <dbReference type="ChEBI" id="CHEBI:57287"/>
        <dbReference type="ChEBI" id="CHEBI:57328"/>
        <dbReference type="ChEBI" id="CHEBI:456216"/>
        <dbReference type="EC" id="2.7.1.24"/>
    </reaction>
</comment>
<dbReference type="GO" id="GO:0005524">
    <property type="term" value="F:ATP binding"/>
    <property type="evidence" value="ECO:0007669"/>
    <property type="project" value="UniProtKB-UniRule"/>
</dbReference>
<dbReference type="Pfam" id="PF01121">
    <property type="entry name" value="CoaE"/>
    <property type="match status" value="1"/>
</dbReference>
<evidence type="ECO:0000313" key="8">
    <source>
        <dbReference type="Proteomes" id="UP000199159"/>
    </source>
</evidence>
<evidence type="ECO:0000256" key="6">
    <source>
        <dbReference type="NCBIfam" id="TIGR00152"/>
    </source>
</evidence>
<dbReference type="RefSeq" id="WP_090849124.1">
    <property type="nucleotide sequence ID" value="NZ_FNJU01000001.1"/>
</dbReference>
<comment type="function">
    <text evidence="5">Catalyzes the phosphorylation of the 3'-hydroxyl group of dephosphocoenzyme A to form coenzyme A.</text>
</comment>
<dbReference type="HAMAP" id="MF_00376">
    <property type="entry name" value="Dephospho_CoA_kinase"/>
    <property type="match status" value="1"/>
</dbReference>
<keyword evidence="2 5" id="KW-0547">Nucleotide-binding</keyword>
<keyword evidence="4 5" id="KW-0173">Coenzyme A biosynthesis</keyword>
<dbReference type="OrthoDB" id="9812943at2"/>
<dbReference type="SUPFAM" id="SSF52540">
    <property type="entry name" value="P-loop containing nucleoside triphosphate hydrolases"/>
    <property type="match status" value="1"/>
</dbReference>
<dbReference type="GO" id="GO:0005737">
    <property type="term" value="C:cytoplasm"/>
    <property type="evidence" value="ECO:0007669"/>
    <property type="project" value="UniProtKB-SubCell"/>
</dbReference>
<dbReference type="EMBL" id="FNJU01000001">
    <property type="protein sequence ID" value="SDO98705.1"/>
    <property type="molecule type" value="Genomic_DNA"/>
</dbReference>
<keyword evidence="5 7" id="KW-0418">Kinase</keyword>
<keyword evidence="3 5" id="KW-0067">ATP-binding</keyword>
<dbReference type="InterPro" id="IPR001977">
    <property type="entry name" value="Depp_CoAkinase"/>
</dbReference>
<dbReference type="GO" id="GO:0015937">
    <property type="term" value="P:coenzyme A biosynthetic process"/>
    <property type="evidence" value="ECO:0007669"/>
    <property type="project" value="UniProtKB-UniRule"/>
</dbReference>
<organism evidence="7 8">
    <name type="scientific">Litchfieldia salsa</name>
    <dbReference type="NCBI Taxonomy" id="930152"/>
    <lineage>
        <taxon>Bacteria</taxon>
        <taxon>Bacillati</taxon>
        <taxon>Bacillota</taxon>
        <taxon>Bacilli</taxon>
        <taxon>Bacillales</taxon>
        <taxon>Bacillaceae</taxon>
        <taxon>Litchfieldia</taxon>
    </lineage>
</organism>
<sequence length="202" mass="22736">MTLVIGLTGGIASGKSTVSRMLLEMGLPVIDADVIAKRIVEIGQHSYELIIQTFGEEVLNDDLSINRAKLGSIIFNDDVQRQKLNAIVHPAVRKNMLEEQKKLVEQGNETIVLDIPLLFESDLTHLVDKTIVVYVDDEVQVERLMKRNHFTLVEATSRISSQMPLKKKVALADEVINNNGTMEETKKQLLKILTNWNVIYSK</sequence>
<dbReference type="UniPathway" id="UPA00241">
    <property type="reaction ID" value="UER00356"/>
</dbReference>
<evidence type="ECO:0000256" key="3">
    <source>
        <dbReference type="ARBA" id="ARBA00022840"/>
    </source>
</evidence>
<evidence type="ECO:0000256" key="5">
    <source>
        <dbReference type="HAMAP-Rule" id="MF_00376"/>
    </source>
</evidence>
<gene>
    <name evidence="5" type="primary">coaE</name>
    <name evidence="7" type="ORF">SAMN05216565_101111</name>
</gene>
<keyword evidence="5" id="KW-0808">Transferase</keyword>
<dbReference type="InterPro" id="IPR027417">
    <property type="entry name" value="P-loop_NTPase"/>
</dbReference>
<dbReference type="CDD" id="cd02022">
    <property type="entry name" value="DPCK"/>
    <property type="match status" value="1"/>
</dbReference>
<dbReference type="PROSITE" id="PS51219">
    <property type="entry name" value="DPCK"/>
    <property type="match status" value="1"/>
</dbReference>
<dbReference type="Proteomes" id="UP000199159">
    <property type="component" value="Unassembled WGS sequence"/>
</dbReference>
<feature type="binding site" evidence="5">
    <location>
        <begin position="12"/>
        <end position="17"/>
    </location>
    <ligand>
        <name>ATP</name>
        <dbReference type="ChEBI" id="CHEBI:30616"/>
    </ligand>
</feature>
<evidence type="ECO:0000256" key="4">
    <source>
        <dbReference type="ARBA" id="ARBA00022993"/>
    </source>
</evidence>
<dbReference type="AlphaFoldDB" id="A0A1H0P1X6"/>
<reference evidence="8" key="1">
    <citation type="submission" date="2016-10" db="EMBL/GenBank/DDBJ databases">
        <authorList>
            <person name="Varghese N."/>
            <person name="Submissions S."/>
        </authorList>
    </citation>
    <scope>NUCLEOTIDE SEQUENCE [LARGE SCALE GENOMIC DNA]</scope>
    <source>
        <strain evidence="8">IBRC-M10078</strain>
    </source>
</reference>
<proteinExistence type="inferred from homology"/>
<evidence type="ECO:0000256" key="2">
    <source>
        <dbReference type="ARBA" id="ARBA00022741"/>
    </source>
</evidence>
<dbReference type="EC" id="2.7.1.24" evidence="5 6"/>
<accession>A0A1H0P1X6</accession>
<evidence type="ECO:0000313" key="7">
    <source>
        <dbReference type="EMBL" id="SDO98705.1"/>
    </source>
</evidence>
<dbReference type="NCBIfam" id="TIGR00152">
    <property type="entry name" value="dephospho-CoA kinase"/>
    <property type="match status" value="1"/>
</dbReference>
<name>A0A1H0P1X6_9BACI</name>
<dbReference type="PANTHER" id="PTHR10695">
    <property type="entry name" value="DEPHOSPHO-COA KINASE-RELATED"/>
    <property type="match status" value="1"/>
</dbReference>
<comment type="subcellular location">
    <subcellularLocation>
        <location evidence="5">Cytoplasm</location>
    </subcellularLocation>
</comment>